<protein>
    <submittedName>
        <fullName evidence="3">Nucleotide-binding protein with TIR-like domain</fullName>
    </submittedName>
</protein>
<dbReference type="Pfam" id="PF10137">
    <property type="entry name" value="CAP12-PCTIR_TIR"/>
    <property type="match status" value="1"/>
</dbReference>
<accession>A0ABX9K663</accession>
<dbReference type="InterPro" id="IPR019302">
    <property type="entry name" value="CAP12/PCTIR_TIR_dom"/>
</dbReference>
<feature type="domain" description="CD-NTase-associated protein 12/Pycsar effector protein TIR" evidence="2">
    <location>
        <begin position="254"/>
        <end position="369"/>
    </location>
</feature>
<reference evidence="3 4" key="1">
    <citation type="submission" date="2018-08" db="EMBL/GenBank/DDBJ databases">
        <title>Genomic Encyclopedia of Archaeal and Bacterial Type Strains, Phase II (KMG-II): from individual species to whole genera.</title>
        <authorList>
            <person name="Goeker M."/>
        </authorList>
    </citation>
    <scope>NUCLEOTIDE SEQUENCE [LARGE SCALE GENOMIC DNA]</scope>
    <source>
        <strain evidence="3 4">DSM 2261</strain>
    </source>
</reference>
<proteinExistence type="predicted"/>
<dbReference type="Proteomes" id="UP000256345">
    <property type="component" value="Unassembled WGS sequence"/>
</dbReference>
<evidence type="ECO:0000313" key="4">
    <source>
        <dbReference type="Proteomes" id="UP000256345"/>
    </source>
</evidence>
<gene>
    <name evidence="3" type="ORF">ATI61_103210</name>
</gene>
<evidence type="ECO:0000256" key="1">
    <source>
        <dbReference type="SAM" id="MobiDB-lite"/>
    </source>
</evidence>
<name>A0ABX9K663_9BACT</name>
<sequence>MKSGQRRASKQVSSREVKGAKKASAGPPSRVYVSQNDIPSCSLEQALRIARAIADDYALQPASPLRVASALGVQPDSGSFRQICGAAIAYGLTKGGAYSQEIGLEQLGQRIVRPLDEADGLSARREALLRPRVIGDFLRKYDGSKLPREEIAKNVLHDMGVPLERTAKTFELIVEGARATGLIQQINGTPYIELAGVAARSQMTASDAQPPPTAQPVPSAEPAGVIPKFDAADVRPVAPIDPEATSEHLSRKRRVFIAHGKNRAFIEPLKKLLGFGELEAVVATERETVSVPVPDKVMKDMRNCGAAIIHVEDEVRHKDAEGVERVELNPNVLIEIGVARALYDYRFILLVKSGIELPSNLQGLYQVRYVGDRLDGDVTLKLMEAILDIKNHPLPVVDGASQENGTGE</sequence>
<feature type="region of interest" description="Disordered" evidence="1">
    <location>
        <begin position="1"/>
        <end position="32"/>
    </location>
</feature>
<evidence type="ECO:0000313" key="3">
    <source>
        <dbReference type="EMBL" id="REG34317.1"/>
    </source>
</evidence>
<keyword evidence="4" id="KW-1185">Reference proteome</keyword>
<dbReference type="EMBL" id="QUMU01000003">
    <property type="protein sequence ID" value="REG34317.1"/>
    <property type="molecule type" value="Genomic_DNA"/>
</dbReference>
<dbReference type="RefSeq" id="WP_169800686.1">
    <property type="nucleotide sequence ID" value="NZ_CP011509.1"/>
</dbReference>
<evidence type="ECO:0000259" key="2">
    <source>
        <dbReference type="Pfam" id="PF10137"/>
    </source>
</evidence>
<comment type="caution">
    <text evidence="3">The sequence shown here is derived from an EMBL/GenBank/DDBJ whole genome shotgun (WGS) entry which is preliminary data.</text>
</comment>
<organism evidence="3 4">
    <name type="scientific">Archangium gephyra</name>
    <dbReference type="NCBI Taxonomy" id="48"/>
    <lineage>
        <taxon>Bacteria</taxon>
        <taxon>Pseudomonadati</taxon>
        <taxon>Myxococcota</taxon>
        <taxon>Myxococcia</taxon>
        <taxon>Myxococcales</taxon>
        <taxon>Cystobacterineae</taxon>
        <taxon>Archangiaceae</taxon>
        <taxon>Archangium</taxon>
    </lineage>
</organism>